<name>A0ABP8YYZ0_9MICO</name>
<comment type="caution">
    <text evidence="3">The sequence shown here is derived from an EMBL/GenBank/DDBJ whole genome shotgun (WGS) entry which is preliminary data.</text>
</comment>
<dbReference type="RefSeq" id="WP_345480032.1">
    <property type="nucleotide sequence ID" value="NZ_BAABLP010000002.1"/>
</dbReference>
<organism evidence="3 4">
    <name type="scientific">Amnibacterium soli</name>
    <dbReference type="NCBI Taxonomy" id="1282736"/>
    <lineage>
        <taxon>Bacteria</taxon>
        <taxon>Bacillati</taxon>
        <taxon>Actinomycetota</taxon>
        <taxon>Actinomycetes</taxon>
        <taxon>Micrococcales</taxon>
        <taxon>Microbacteriaceae</taxon>
        <taxon>Amnibacterium</taxon>
    </lineage>
</organism>
<accession>A0ABP8YYZ0</accession>
<feature type="signal peptide" evidence="2">
    <location>
        <begin position="1"/>
        <end position="28"/>
    </location>
</feature>
<evidence type="ECO:0000313" key="3">
    <source>
        <dbReference type="EMBL" id="GAA4741706.1"/>
    </source>
</evidence>
<evidence type="ECO:0000313" key="4">
    <source>
        <dbReference type="Proteomes" id="UP001500121"/>
    </source>
</evidence>
<evidence type="ECO:0000256" key="2">
    <source>
        <dbReference type="SAM" id="SignalP"/>
    </source>
</evidence>
<feature type="region of interest" description="Disordered" evidence="1">
    <location>
        <begin position="56"/>
        <end position="90"/>
    </location>
</feature>
<proteinExistence type="predicted"/>
<feature type="chain" id="PRO_5047516690" description="FMN-binding domain-containing protein" evidence="2">
    <location>
        <begin position="29"/>
        <end position="167"/>
    </location>
</feature>
<keyword evidence="2" id="KW-0732">Signal</keyword>
<protein>
    <recommendedName>
        <fullName evidence="5">FMN-binding domain-containing protein</fullName>
    </recommendedName>
</protein>
<dbReference type="EMBL" id="BAABLP010000002">
    <property type="protein sequence ID" value="GAA4741706.1"/>
    <property type="molecule type" value="Genomic_DNA"/>
</dbReference>
<evidence type="ECO:0008006" key="5">
    <source>
        <dbReference type="Google" id="ProtNLM"/>
    </source>
</evidence>
<evidence type="ECO:0000256" key="1">
    <source>
        <dbReference type="SAM" id="MobiDB-lite"/>
    </source>
</evidence>
<feature type="compositionally biased region" description="Low complexity" evidence="1">
    <location>
        <begin position="56"/>
        <end position="71"/>
    </location>
</feature>
<reference evidence="4" key="1">
    <citation type="journal article" date="2019" name="Int. J. Syst. Evol. Microbiol.">
        <title>The Global Catalogue of Microorganisms (GCM) 10K type strain sequencing project: providing services to taxonomists for standard genome sequencing and annotation.</title>
        <authorList>
            <consortium name="The Broad Institute Genomics Platform"/>
            <consortium name="The Broad Institute Genome Sequencing Center for Infectious Disease"/>
            <person name="Wu L."/>
            <person name="Ma J."/>
        </authorList>
    </citation>
    <scope>NUCLEOTIDE SEQUENCE [LARGE SCALE GENOMIC DNA]</scope>
    <source>
        <strain evidence="4">JCM 19015</strain>
    </source>
</reference>
<keyword evidence="4" id="KW-1185">Reference proteome</keyword>
<gene>
    <name evidence="3" type="ORF">GCM10025783_11140</name>
</gene>
<dbReference type="Proteomes" id="UP001500121">
    <property type="component" value="Unassembled WGS sequence"/>
</dbReference>
<sequence length="167" mass="15805">MTAATTAPVRLRRLAAVGGGLLSIAALAGCAPAASTGAADSAAPSSDAAAPAASGAASTSAAASSSPASGLKDGTYSATGDYRSPGGPAEIGVTVTLRSGTIEKVQVAPKAADATARQYEAQFASGIDAVAVGKPIEGLKVGAVSGSSLTSQGFEKALAAIRSKAAA</sequence>